<organism evidence="1 2">
    <name type="scientific">Lottia gigantea</name>
    <name type="common">Giant owl limpet</name>
    <dbReference type="NCBI Taxonomy" id="225164"/>
    <lineage>
        <taxon>Eukaryota</taxon>
        <taxon>Metazoa</taxon>
        <taxon>Spiralia</taxon>
        <taxon>Lophotrochozoa</taxon>
        <taxon>Mollusca</taxon>
        <taxon>Gastropoda</taxon>
        <taxon>Patellogastropoda</taxon>
        <taxon>Lottioidea</taxon>
        <taxon>Lottiidae</taxon>
        <taxon>Lottia</taxon>
    </lineage>
</organism>
<dbReference type="Proteomes" id="UP000030746">
    <property type="component" value="Unassembled WGS sequence"/>
</dbReference>
<dbReference type="RefSeq" id="XP_009053123.1">
    <property type="nucleotide sequence ID" value="XM_009054875.1"/>
</dbReference>
<dbReference type="OrthoDB" id="10067350at2759"/>
<evidence type="ECO:0008006" key="3">
    <source>
        <dbReference type="Google" id="ProtNLM"/>
    </source>
</evidence>
<dbReference type="AlphaFoldDB" id="V4AQT6"/>
<sequence length="188" mass="21417">TINTITDKQPHCNIFMNGVQISVMIDSGSSVRNCFLKIQKDTEKKLKLNRSTKKLYAYGSKVPIETDVTLKAKFKDKVKEALLYVVKNATGNLLSYQTAVDLRLLHIAQINSVVQSSEILSILKDFEHIFSGFGKIKDKLVHLHIDKDVVPKQQQHRRIPFHVRKDVEAELKRLELLDIIEKVTGPTP</sequence>
<reference evidence="1 2" key="1">
    <citation type="journal article" date="2013" name="Nature">
        <title>Insights into bilaterian evolution from three spiralian genomes.</title>
        <authorList>
            <person name="Simakov O."/>
            <person name="Marletaz F."/>
            <person name="Cho S.J."/>
            <person name="Edsinger-Gonzales E."/>
            <person name="Havlak P."/>
            <person name="Hellsten U."/>
            <person name="Kuo D.H."/>
            <person name="Larsson T."/>
            <person name="Lv J."/>
            <person name="Arendt D."/>
            <person name="Savage R."/>
            <person name="Osoegawa K."/>
            <person name="de Jong P."/>
            <person name="Grimwood J."/>
            <person name="Chapman J.A."/>
            <person name="Shapiro H."/>
            <person name="Aerts A."/>
            <person name="Otillar R.P."/>
            <person name="Terry A.Y."/>
            <person name="Boore J.L."/>
            <person name="Grigoriev I.V."/>
            <person name="Lindberg D.R."/>
            <person name="Seaver E.C."/>
            <person name="Weisblat D.A."/>
            <person name="Putnam N.H."/>
            <person name="Rokhsar D.S."/>
        </authorList>
    </citation>
    <scope>NUCLEOTIDE SEQUENCE [LARGE SCALE GENOMIC DNA]</scope>
</reference>
<dbReference type="STRING" id="225164.V4AQT6"/>
<dbReference type="PANTHER" id="PTHR37984:SF11">
    <property type="entry name" value="INTEGRASE CATALYTIC DOMAIN-CONTAINING PROTEIN"/>
    <property type="match status" value="1"/>
</dbReference>
<evidence type="ECO:0000313" key="2">
    <source>
        <dbReference type="Proteomes" id="UP000030746"/>
    </source>
</evidence>
<feature type="non-terminal residue" evidence="1">
    <location>
        <position position="188"/>
    </location>
</feature>
<dbReference type="GeneID" id="20252724"/>
<dbReference type="EMBL" id="KB201549">
    <property type="protein sequence ID" value="ESO96046.1"/>
    <property type="molecule type" value="Genomic_DNA"/>
</dbReference>
<dbReference type="PANTHER" id="PTHR37984">
    <property type="entry name" value="PROTEIN CBG26694"/>
    <property type="match status" value="1"/>
</dbReference>
<dbReference type="CTD" id="20252724"/>
<accession>V4AQT6</accession>
<dbReference type="InterPro" id="IPR050951">
    <property type="entry name" value="Retrovirus_Pol_polyprotein"/>
</dbReference>
<protein>
    <recommendedName>
        <fullName evidence="3">Peptidase A2 domain-containing protein</fullName>
    </recommendedName>
</protein>
<dbReference type="OMA" id="SKIACAD"/>
<keyword evidence="2" id="KW-1185">Reference proteome</keyword>
<gene>
    <name evidence="1" type="ORF">LOTGIDRAFT_87184</name>
</gene>
<evidence type="ECO:0000313" key="1">
    <source>
        <dbReference type="EMBL" id="ESO96046.1"/>
    </source>
</evidence>
<dbReference type="KEGG" id="lgi:LOTGIDRAFT_87184"/>
<proteinExistence type="predicted"/>
<feature type="non-terminal residue" evidence="1">
    <location>
        <position position="1"/>
    </location>
</feature>
<name>V4AQT6_LOTGI</name>
<dbReference type="HOGENOM" id="CLU_1444381_0_0_1"/>